<reference evidence="2 3" key="1">
    <citation type="journal article" date="2020" name="Phytopathology">
        <title>Genome Sequence Resources of Colletotrichum truncatum, C. plurivorum, C. musicola, and C. sojae: Four Species Pathogenic to Soybean (Glycine max).</title>
        <authorList>
            <person name="Rogerio F."/>
            <person name="Boufleur T.R."/>
            <person name="Ciampi-Guillardi M."/>
            <person name="Sukno S.A."/>
            <person name="Thon M.R."/>
            <person name="Massola Junior N.S."/>
            <person name="Baroncelli R."/>
        </authorList>
    </citation>
    <scope>NUCLEOTIDE SEQUENCE [LARGE SCALE GENOMIC DNA]</scope>
    <source>
        <strain evidence="2 3">LFN0009</strain>
    </source>
</reference>
<evidence type="ECO:0000256" key="1">
    <source>
        <dbReference type="SAM" id="MobiDB-lite"/>
    </source>
</evidence>
<name>A0A8H6MM77_9PEZI</name>
<dbReference type="AlphaFoldDB" id="A0A8H6MM77"/>
<evidence type="ECO:0000313" key="2">
    <source>
        <dbReference type="EMBL" id="KAF6800986.1"/>
    </source>
</evidence>
<sequence>MARQASRIYSSLVYERQTPRRTLSMLLSDASCAPLVPSVSCPVPLAFSTRPAPQLEDRQVPVPITAASGRCADWPETRADSVRETRAARSEGPLLGTNRLV</sequence>
<gene>
    <name evidence="2" type="ORF">CSOJ01_12082</name>
</gene>
<comment type="caution">
    <text evidence="2">The sequence shown here is derived from an EMBL/GenBank/DDBJ whole genome shotgun (WGS) entry which is preliminary data.</text>
</comment>
<accession>A0A8H6MM77</accession>
<dbReference type="Proteomes" id="UP000652219">
    <property type="component" value="Unassembled WGS sequence"/>
</dbReference>
<proteinExistence type="predicted"/>
<feature type="compositionally biased region" description="Basic and acidic residues" evidence="1">
    <location>
        <begin position="78"/>
        <end position="89"/>
    </location>
</feature>
<feature type="region of interest" description="Disordered" evidence="1">
    <location>
        <begin position="78"/>
        <end position="101"/>
    </location>
</feature>
<keyword evidence="3" id="KW-1185">Reference proteome</keyword>
<organism evidence="2 3">
    <name type="scientific">Colletotrichum sojae</name>
    <dbReference type="NCBI Taxonomy" id="2175907"/>
    <lineage>
        <taxon>Eukaryota</taxon>
        <taxon>Fungi</taxon>
        <taxon>Dikarya</taxon>
        <taxon>Ascomycota</taxon>
        <taxon>Pezizomycotina</taxon>
        <taxon>Sordariomycetes</taxon>
        <taxon>Hypocreomycetidae</taxon>
        <taxon>Glomerellales</taxon>
        <taxon>Glomerellaceae</taxon>
        <taxon>Colletotrichum</taxon>
        <taxon>Colletotrichum orchidearum species complex</taxon>
    </lineage>
</organism>
<dbReference type="EMBL" id="WIGN01000299">
    <property type="protein sequence ID" value="KAF6800986.1"/>
    <property type="molecule type" value="Genomic_DNA"/>
</dbReference>
<protein>
    <submittedName>
        <fullName evidence="2">Uncharacterized protein</fullName>
    </submittedName>
</protein>
<evidence type="ECO:0000313" key="3">
    <source>
        <dbReference type="Proteomes" id="UP000652219"/>
    </source>
</evidence>